<evidence type="ECO:0000256" key="2">
    <source>
        <dbReference type="ARBA" id="ARBA00004799"/>
    </source>
</evidence>
<evidence type="ECO:0000256" key="18">
    <source>
        <dbReference type="ARBA" id="ARBA00047808"/>
    </source>
</evidence>
<evidence type="ECO:0000313" key="25">
    <source>
        <dbReference type="Proteomes" id="UP000027318"/>
    </source>
</evidence>
<dbReference type="GO" id="GO:0046656">
    <property type="term" value="P:folic acid biosynthetic process"/>
    <property type="evidence" value="ECO:0007669"/>
    <property type="project" value="UniProtKB-KW"/>
</dbReference>
<dbReference type="PIRSF" id="PIRSF001563">
    <property type="entry name" value="Folylpolyglu_synth"/>
    <property type="match status" value="1"/>
</dbReference>
<dbReference type="Pfam" id="PF08245">
    <property type="entry name" value="Mur_ligase_M"/>
    <property type="match status" value="1"/>
</dbReference>
<evidence type="ECO:0000256" key="9">
    <source>
        <dbReference type="ARBA" id="ARBA00022723"/>
    </source>
</evidence>
<dbReference type="Pfam" id="PF02875">
    <property type="entry name" value="Mur_ligase_C"/>
    <property type="match status" value="1"/>
</dbReference>
<accession>A0A063XYM6</accession>
<dbReference type="GO" id="GO:0046654">
    <property type="term" value="P:tetrahydrofolate biosynthetic process"/>
    <property type="evidence" value="ECO:0007669"/>
    <property type="project" value="UniProtKB-UniPathway"/>
</dbReference>
<evidence type="ECO:0000259" key="22">
    <source>
        <dbReference type="Pfam" id="PF02875"/>
    </source>
</evidence>
<dbReference type="GO" id="GO:0008841">
    <property type="term" value="F:dihydrofolate synthase activity"/>
    <property type="evidence" value="ECO:0007669"/>
    <property type="project" value="UniProtKB-EC"/>
</dbReference>
<keyword evidence="10 21" id="KW-0547">Nucleotide-binding</keyword>
<dbReference type="GO" id="GO:0005737">
    <property type="term" value="C:cytoplasm"/>
    <property type="evidence" value="ECO:0007669"/>
    <property type="project" value="TreeGrafter"/>
</dbReference>
<dbReference type="EMBL" id="JMSZ01000042">
    <property type="protein sequence ID" value="KDE38604.1"/>
    <property type="molecule type" value="Genomic_DNA"/>
</dbReference>
<dbReference type="SUPFAM" id="SSF53244">
    <property type="entry name" value="MurD-like peptide ligases, peptide-binding domain"/>
    <property type="match status" value="1"/>
</dbReference>
<evidence type="ECO:0000256" key="12">
    <source>
        <dbReference type="ARBA" id="ARBA00022842"/>
    </source>
</evidence>
<evidence type="ECO:0000256" key="11">
    <source>
        <dbReference type="ARBA" id="ARBA00022840"/>
    </source>
</evidence>
<feature type="domain" description="Mur ligase C-terminal" evidence="22">
    <location>
        <begin position="292"/>
        <end position="415"/>
    </location>
</feature>
<keyword evidence="8 21" id="KW-0436">Ligase</keyword>
<comment type="catalytic activity">
    <reaction evidence="18">
        <text>10-formyltetrahydrofolyl-(gamma-L-Glu)(n) + L-glutamate + ATP = 10-formyltetrahydrofolyl-(gamma-L-Glu)(n+1) + ADP + phosphate + H(+)</text>
        <dbReference type="Rhea" id="RHEA:51904"/>
        <dbReference type="Rhea" id="RHEA-COMP:13088"/>
        <dbReference type="Rhea" id="RHEA-COMP:14300"/>
        <dbReference type="ChEBI" id="CHEBI:15378"/>
        <dbReference type="ChEBI" id="CHEBI:29985"/>
        <dbReference type="ChEBI" id="CHEBI:30616"/>
        <dbReference type="ChEBI" id="CHEBI:43474"/>
        <dbReference type="ChEBI" id="CHEBI:134413"/>
        <dbReference type="ChEBI" id="CHEBI:456216"/>
        <dbReference type="EC" id="6.3.2.17"/>
    </reaction>
</comment>
<keyword evidence="25" id="KW-1185">Reference proteome</keyword>
<comment type="pathway">
    <text evidence="3">Cofactor biosynthesis; tetrahydrofolylpolyglutamate biosynthesis.</text>
</comment>
<protein>
    <recommendedName>
        <fullName evidence="7">Dihydrofolate synthase/folylpolyglutamate synthase</fullName>
        <ecNumber evidence="5">6.3.2.12</ecNumber>
        <ecNumber evidence="6">6.3.2.17</ecNumber>
    </recommendedName>
    <alternativeName>
        <fullName evidence="16">Folylpoly-gamma-glutamate synthetase-dihydrofolate synthetase</fullName>
    </alternativeName>
    <alternativeName>
        <fullName evidence="14">Folylpolyglutamate synthetase</fullName>
    </alternativeName>
    <alternativeName>
        <fullName evidence="15">Tetrahydrofolylpolyglutamate synthase</fullName>
    </alternativeName>
</protein>
<proteinExistence type="inferred from homology"/>
<reference evidence="24 25" key="1">
    <citation type="journal article" date="2005" name="Int. J. Syst. Evol. Microbiol.">
        <title>Nitrincola lacisaponensis gen. nov., sp. nov., a novel alkaliphilic bacterium isolated from an alkaline, saline lake.</title>
        <authorList>
            <person name="Dimitriu P.A."/>
            <person name="Shukla S.K."/>
            <person name="Conradt J."/>
            <person name="Marquez M.C."/>
            <person name="Ventosa A."/>
            <person name="Maglia A."/>
            <person name="Peyton B.M."/>
            <person name="Pinkart H.C."/>
            <person name="Mormile M.R."/>
        </authorList>
    </citation>
    <scope>NUCLEOTIDE SEQUENCE [LARGE SCALE GENOMIC DNA]</scope>
    <source>
        <strain evidence="24 25">4CA</strain>
    </source>
</reference>
<dbReference type="PROSITE" id="PS01011">
    <property type="entry name" value="FOLYLPOLYGLU_SYNT_1"/>
    <property type="match status" value="1"/>
</dbReference>
<comment type="function">
    <text evidence="1">Functions in two distinct reactions of the de novo folate biosynthetic pathway. Catalyzes the addition of a glutamate residue to dihydropteroate (7,8-dihydropteroate or H2Pte) to form dihydrofolate (7,8-dihydrofolate monoglutamate or H2Pte-Glu). Also catalyzes successive additions of L-glutamate to tetrahydrofolate or 10-formyltetrahydrofolate or 5,10-methylenetetrahydrofolate, leading to folylpolyglutamate derivatives.</text>
</comment>
<dbReference type="PATRIC" id="fig|267850.7.peg.3010"/>
<sequence>MSPELLNADSPLSEWLAAIEACHPAEIELGLDRMRQVAERLPLQLEQSFRIVVGGTNGKGTSIRLLESILLAAGYSVGTYTSPHFFRYNERISLSGQPVEDALICAAFAQIEAVREGIPLTYFEYGTLAALLIFAQQRPDVLLLEIGLGGRLDSVNLVDADIALVTTIALDHTEWLGPDRESIGFEKAGIFRPAQVAVCGDPQPPQSLLDHAARLGTRLHCHGQAYQYQVEPSCWSWGGLDAQGDRFVLADLPRPRLPLQNAAAVLQVLPFIPLAITPAQIAEGLRRAQLTGRMQPARLAGHDCILDVAHNPESAQYLAQALAEGTTSETHLLLGMLADKDMHAVCEQLLPVVQRWHLVTLHTPRGATAAQLKQILDSLGVNSESVAEYDSVASALAQLPARLGARSRLVIAGSFFTVSDALQKVEWVDGDQG</sequence>
<evidence type="ECO:0000256" key="21">
    <source>
        <dbReference type="PIRNR" id="PIRNR001563"/>
    </source>
</evidence>
<evidence type="ECO:0000256" key="20">
    <source>
        <dbReference type="ARBA" id="ARBA00049161"/>
    </source>
</evidence>
<comment type="pathway">
    <text evidence="2">Cofactor biosynthesis; tetrahydrofolate biosynthesis; 7,8-dihydrofolate from 2-amino-4-hydroxy-6-hydroxymethyl-7,8-dihydropteridine diphosphate and 4-aminobenzoate: step 2/2.</text>
</comment>
<evidence type="ECO:0000256" key="7">
    <source>
        <dbReference type="ARBA" id="ARBA00019357"/>
    </source>
</evidence>
<evidence type="ECO:0000256" key="14">
    <source>
        <dbReference type="ARBA" id="ARBA00030048"/>
    </source>
</evidence>
<keyword evidence="13" id="KW-0289">Folate biosynthesis</keyword>
<dbReference type="PANTHER" id="PTHR11136:SF0">
    <property type="entry name" value="DIHYDROFOLATE SYNTHETASE-RELATED"/>
    <property type="match status" value="1"/>
</dbReference>
<dbReference type="SUPFAM" id="SSF53623">
    <property type="entry name" value="MurD-like peptide ligases, catalytic domain"/>
    <property type="match status" value="1"/>
</dbReference>
<comment type="similarity">
    <text evidence="4 21">Belongs to the folylpolyglutamate synthase family.</text>
</comment>
<dbReference type="PANTHER" id="PTHR11136">
    <property type="entry name" value="FOLYLPOLYGLUTAMATE SYNTHASE-RELATED"/>
    <property type="match status" value="1"/>
</dbReference>
<dbReference type="RefSeq" id="WP_036549997.1">
    <property type="nucleotide sequence ID" value="NZ_JMSZ01000042.1"/>
</dbReference>
<evidence type="ECO:0000256" key="1">
    <source>
        <dbReference type="ARBA" id="ARBA00002714"/>
    </source>
</evidence>
<keyword evidence="11 21" id="KW-0067">ATP-binding</keyword>
<dbReference type="Proteomes" id="UP000027318">
    <property type="component" value="Unassembled WGS sequence"/>
</dbReference>
<evidence type="ECO:0000256" key="8">
    <source>
        <dbReference type="ARBA" id="ARBA00022598"/>
    </source>
</evidence>
<dbReference type="EC" id="6.3.2.12" evidence="5"/>
<dbReference type="AlphaFoldDB" id="A0A063XYM6"/>
<organism evidence="24 25">
    <name type="scientific">Nitrincola lacisaponensis</name>
    <dbReference type="NCBI Taxonomy" id="267850"/>
    <lineage>
        <taxon>Bacteria</taxon>
        <taxon>Pseudomonadati</taxon>
        <taxon>Pseudomonadota</taxon>
        <taxon>Gammaproteobacteria</taxon>
        <taxon>Oceanospirillales</taxon>
        <taxon>Oceanospirillaceae</taxon>
        <taxon>Nitrincola</taxon>
    </lineage>
</organism>
<dbReference type="NCBIfam" id="NF008101">
    <property type="entry name" value="PRK10846.1"/>
    <property type="match status" value="1"/>
</dbReference>
<dbReference type="InterPro" id="IPR036615">
    <property type="entry name" value="Mur_ligase_C_dom_sf"/>
</dbReference>
<dbReference type="UniPathway" id="UPA00077">
    <property type="reaction ID" value="UER00157"/>
</dbReference>
<dbReference type="EC" id="6.3.2.17" evidence="6"/>
<dbReference type="GO" id="GO:0005524">
    <property type="term" value="F:ATP binding"/>
    <property type="evidence" value="ECO:0007669"/>
    <property type="project" value="UniProtKB-KW"/>
</dbReference>
<name>A0A063XYM6_9GAMM</name>
<comment type="catalytic activity">
    <reaction evidence="19">
        <text>(6R)-5,10-methylenetetrahydrofolyl-(gamma-L-Glu)(n) + L-glutamate + ATP = (6R)-5,10-methylenetetrahydrofolyl-(gamma-L-Glu)(n+1) + ADP + phosphate + H(+)</text>
        <dbReference type="Rhea" id="RHEA:51912"/>
        <dbReference type="Rhea" id="RHEA-COMP:13257"/>
        <dbReference type="Rhea" id="RHEA-COMP:13258"/>
        <dbReference type="ChEBI" id="CHEBI:15378"/>
        <dbReference type="ChEBI" id="CHEBI:29985"/>
        <dbReference type="ChEBI" id="CHEBI:30616"/>
        <dbReference type="ChEBI" id="CHEBI:43474"/>
        <dbReference type="ChEBI" id="CHEBI:136572"/>
        <dbReference type="ChEBI" id="CHEBI:456216"/>
        <dbReference type="EC" id="6.3.2.17"/>
    </reaction>
</comment>
<evidence type="ECO:0000256" key="15">
    <source>
        <dbReference type="ARBA" id="ARBA00030592"/>
    </source>
</evidence>
<evidence type="ECO:0000256" key="6">
    <source>
        <dbReference type="ARBA" id="ARBA00013025"/>
    </source>
</evidence>
<evidence type="ECO:0000256" key="3">
    <source>
        <dbReference type="ARBA" id="ARBA00005150"/>
    </source>
</evidence>
<feature type="domain" description="Mur ligase central" evidence="23">
    <location>
        <begin position="53"/>
        <end position="195"/>
    </location>
</feature>
<dbReference type="InterPro" id="IPR001645">
    <property type="entry name" value="Folylpolyglutamate_synth"/>
</dbReference>
<dbReference type="InterPro" id="IPR004101">
    <property type="entry name" value="Mur_ligase_C"/>
</dbReference>
<gene>
    <name evidence="24" type="ORF">ADINL_3059</name>
</gene>
<evidence type="ECO:0000256" key="10">
    <source>
        <dbReference type="ARBA" id="ARBA00022741"/>
    </source>
</evidence>
<evidence type="ECO:0000313" key="24">
    <source>
        <dbReference type="EMBL" id="KDE38604.1"/>
    </source>
</evidence>
<evidence type="ECO:0000256" key="5">
    <source>
        <dbReference type="ARBA" id="ARBA00013023"/>
    </source>
</evidence>
<keyword evidence="12" id="KW-0460">Magnesium</keyword>
<comment type="catalytic activity">
    <reaction evidence="17">
        <text>(6S)-5,6,7,8-tetrahydrofolyl-(gamma-L-Glu)(n) + L-glutamate + ATP = (6S)-5,6,7,8-tetrahydrofolyl-(gamma-L-Glu)(n+1) + ADP + phosphate + H(+)</text>
        <dbReference type="Rhea" id="RHEA:10580"/>
        <dbReference type="Rhea" id="RHEA-COMP:14738"/>
        <dbReference type="Rhea" id="RHEA-COMP:14740"/>
        <dbReference type="ChEBI" id="CHEBI:15378"/>
        <dbReference type="ChEBI" id="CHEBI:29985"/>
        <dbReference type="ChEBI" id="CHEBI:30616"/>
        <dbReference type="ChEBI" id="CHEBI:43474"/>
        <dbReference type="ChEBI" id="CHEBI:141005"/>
        <dbReference type="ChEBI" id="CHEBI:456216"/>
        <dbReference type="EC" id="6.3.2.17"/>
    </reaction>
</comment>
<dbReference type="Gene3D" id="3.40.1190.10">
    <property type="entry name" value="Mur-like, catalytic domain"/>
    <property type="match status" value="1"/>
</dbReference>
<comment type="caution">
    <text evidence="24">The sequence shown here is derived from an EMBL/GenBank/DDBJ whole genome shotgun (WGS) entry which is preliminary data.</text>
</comment>
<keyword evidence="9" id="KW-0479">Metal-binding</keyword>
<evidence type="ECO:0000256" key="19">
    <source>
        <dbReference type="ARBA" id="ARBA00049035"/>
    </source>
</evidence>
<dbReference type="InterPro" id="IPR018109">
    <property type="entry name" value="Folylpolyglutamate_synth_CS"/>
</dbReference>
<dbReference type="InterPro" id="IPR013221">
    <property type="entry name" value="Mur_ligase_cen"/>
</dbReference>
<dbReference type="GO" id="GO:0046872">
    <property type="term" value="F:metal ion binding"/>
    <property type="evidence" value="ECO:0007669"/>
    <property type="project" value="UniProtKB-KW"/>
</dbReference>
<dbReference type="InterPro" id="IPR036565">
    <property type="entry name" value="Mur-like_cat_sf"/>
</dbReference>
<dbReference type="NCBIfam" id="TIGR01499">
    <property type="entry name" value="folC"/>
    <property type="match status" value="1"/>
</dbReference>
<evidence type="ECO:0000256" key="13">
    <source>
        <dbReference type="ARBA" id="ARBA00022909"/>
    </source>
</evidence>
<evidence type="ECO:0000256" key="4">
    <source>
        <dbReference type="ARBA" id="ARBA00008276"/>
    </source>
</evidence>
<evidence type="ECO:0000259" key="23">
    <source>
        <dbReference type="Pfam" id="PF08245"/>
    </source>
</evidence>
<comment type="catalytic activity">
    <reaction evidence="20">
        <text>7,8-dihydropteroate + L-glutamate + ATP = 7,8-dihydrofolate + ADP + phosphate + H(+)</text>
        <dbReference type="Rhea" id="RHEA:23584"/>
        <dbReference type="ChEBI" id="CHEBI:15378"/>
        <dbReference type="ChEBI" id="CHEBI:17839"/>
        <dbReference type="ChEBI" id="CHEBI:29985"/>
        <dbReference type="ChEBI" id="CHEBI:30616"/>
        <dbReference type="ChEBI" id="CHEBI:43474"/>
        <dbReference type="ChEBI" id="CHEBI:57451"/>
        <dbReference type="ChEBI" id="CHEBI:456216"/>
        <dbReference type="EC" id="6.3.2.12"/>
    </reaction>
</comment>
<dbReference type="STRING" id="267850.ADINL_3059"/>
<dbReference type="Gene3D" id="3.90.190.20">
    <property type="entry name" value="Mur ligase, C-terminal domain"/>
    <property type="match status" value="1"/>
</dbReference>
<dbReference type="OrthoDB" id="9809356at2"/>
<dbReference type="GO" id="GO:0004326">
    <property type="term" value="F:tetrahydrofolylpolyglutamate synthase activity"/>
    <property type="evidence" value="ECO:0007669"/>
    <property type="project" value="UniProtKB-EC"/>
</dbReference>
<evidence type="ECO:0000256" key="17">
    <source>
        <dbReference type="ARBA" id="ARBA00047493"/>
    </source>
</evidence>
<evidence type="ECO:0000256" key="16">
    <source>
        <dbReference type="ARBA" id="ARBA00032510"/>
    </source>
</evidence>